<organism evidence="2 3">
    <name type="scientific">Paralcaligenes ureilyticus</name>
    <dbReference type="NCBI Taxonomy" id="627131"/>
    <lineage>
        <taxon>Bacteria</taxon>
        <taxon>Pseudomonadati</taxon>
        <taxon>Pseudomonadota</taxon>
        <taxon>Betaproteobacteria</taxon>
        <taxon>Burkholderiales</taxon>
        <taxon>Alcaligenaceae</taxon>
        <taxon>Paralcaligenes</taxon>
    </lineage>
</organism>
<gene>
    <name evidence="2" type="ORF">EDC26_10136</name>
</gene>
<dbReference type="Pfam" id="PF17278">
    <property type="entry name" value="DUF5343"/>
    <property type="match status" value="1"/>
</dbReference>
<dbReference type="InterPro" id="IPR035235">
    <property type="entry name" value="DUF5343"/>
</dbReference>
<proteinExistence type="predicted"/>
<dbReference type="Proteomes" id="UP000295525">
    <property type="component" value="Unassembled WGS sequence"/>
</dbReference>
<feature type="compositionally biased region" description="Low complexity" evidence="1">
    <location>
        <begin position="162"/>
        <end position="180"/>
    </location>
</feature>
<evidence type="ECO:0000256" key="1">
    <source>
        <dbReference type="SAM" id="MobiDB-lite"/>
    </source>
</evidence>
<evidence type="ECO:0000313" key="2">
    <source>
        <dbReference type="EMBL" id="TCT10817.1"/>
    </source>
</evidence>
<dbReference type="AlphaFoldDB" id="A0A4R3MF20"/>
<name>A0A4R3MF20_9BURK</name>
<keyword evidence="3" id="KW-1185">Reference proteome</keyword>
<comment type="caution">
    <text evidence="2">The sequence shown here is derived from an EMBL/GenBank/DDBJ whole genome shotgun (WGS) entry which is preliminary data.</text>
</comment>
<dbReference type="RefSeq" id="WP_132579259.1">
    <property type="nucleotide sequence ID" value="NZ_SMAJ01000001.1"/>
</dbReference>
<evidence type="ECO:0000313" key="3">
    <source>
        <dbReference type="Proteomes" id="UP000295525"/>
    </source>
</evidence>
<accession>A0A4R3MF20</accession>
<reference evidence="2 3" key="1">
    <citation type="submission" date="2019-03" db="EMBL/GenBank/DDBJ databases">
        <title>Genomic Encyclopedia of Type Strains, Phase IV (KMG-IV): sequencing the most valuable type-strain genomes for metagenomic binning, comparative biology and taxonomic classification.</title>
        <authorList>
            <person name="Goeker M."/>
        </authorList>
    </citation>
    <scope>NUCLEOTIDE SEQUENCE [LARGE SCALE GENOMIC DNA]</scope>
    <source>
        <strain evidence="2 3">DSM 24591</strain>
    </source>
</reference>
<dbReference type="OrthoDB" id="5186897at2"/>
<dbReference type="EMBL" id="SMAJ01000001">
    <property type="protein sequence ID" value="TCT10817.1"/>
    <property type="molecule type" value="Genomic_DNA"/>
</dbReference>
<protein>
    <submittedName>
        <fullName evidence="2">Uncharacterized protein</fullName>
    </submittedName>
</protein>
<feature type="region of interest" description="Disordered" evidence="1">
    <location>
        <begin position="159"/>
        <end position="184"/>
    </location>
</feature>
<sequence>MAGLPYVTATGNIERALLAIKNAATPPTVSQDFVKTILGIPGGSGSQMTSFLRKIGFVGQDGKPTVIYTRFRSTDSETSGAAVADALRFGYAPLYARNEYMHSLSDDKLKGLIIEETGAGGDSNVASMVLNCIKSLKKHAIFASKGAIVVELDPGKDKLLKSESGNGSGESENGRSGENSQLPRSTEGVGLNLAYTINLNLPATSDIAVFNAIFKSLKENLLKSSNG</sequence>